<dbReference type="PANTHER" id="PTHR35100:SF1">
    <property type="entry name" value="F15H11.13 PROTEIN"/>
    <property type="match status" value="1"/>
</dbReference>
<organism evidence="2 3">
    <name type="scientific">Coffea arabica</name>
    <name type="common">Arabian coffee</name>
    <dbReference type="NCBI Taxonomy" id="13443"/>
    <lineage>
        <taxon>Eukaryota</taxon>
        <taxon>Viridiplantae</taxon>
        <taxon>Streptophyta</taxon>
        <taxon>Embryophyta</taxon>
        <taxon>Tracheophyta</taxon>
        <taxon>Spermatophyta</taxon>
        <taxon>Magnoliopsida</taxon>
        <taxon>eudicotyledons</taxon>
        <taxon>Gunneridae</taxon>
        <taxon>Pentapetalae</taxon>
        <taxon>asterids</taxon>
        <taxon>lamiids</taxon>
        <taxon>Gentianales</taxon>
        <taxon>Rubiaceae</taxon>
        <taxon>Ixoroideae</taxon>
        <taxon>Gardenieae complex</taxon>
        <taxon>Bertiereae - Coffeeae clade</taxon>
        <taxon>Coffeeae</taxon>
        <taxon>Coffea</taxon>
    </lineage>
</organism>
<keyword evidence="1" id="KW-0812">Transmembrane</keyword>
<dbReference type="RefSeq" id="XP_071924581.1">
    <property type="nucleotide sequence ID" value="XM_072068480.1"/>
</dbReference>
<keyword evidence="2" id="KW-1185">Reference proteome</keyword>
<evidence type="ECO:0000256" key="1">
    <source>
        <dbReference type="SAM" id="Phobius"/>
    </source>
</evidence>
<gene>
    <name evidence="3" type="primary">LOC140015705</name>
</gene>
<reference evidence="3" key="1">
    <citation type="submission" date="2025-08" db="UniProtKB">
        <authorList>
            <consortium name="RefSeq"/>
        </authorList>
    </citation>
    <scope>IDENTIFICATION</scope>
    <source>
        <tissue evidence="3">Leaves</tissue>
    </source>
</reference>
<dbReference type="Proteomes" id="UP001652660">
    <property type="component" value="Chromosome 10c"/>
</dbReference>
<keyword evidence="1" id="KW-0472">Membrane</keyword>
<feature type="transmembrane region" description="Helical" evidence="1">
    <location>
        <begin position="6"/>
        <end position="25"/>
    </location>
</feature>
<protein>
    <submittedName>
        <fullName evidence="3">Uncharacterized protein</fullName>
    </submittedName>
</protein>
<evidence type="ECO:0000313" key="3">
    <source>
        <dbReference type="RefSeq" id="XP_071924581.1"/>
    </source>
</evidence>
<sequence length="100" mass="11206">MVSSWRAIFEFASYIFTWLASSLYHASRGKLRKYLRWADYTMIATTTVCLSSALHTKNLKLLMAASAVFLPIQPLMVSTMHTGMMEEERGGKGNVARALA</sequence>
<name>A0ABM4VYG9_COFAR</name>
<evidence type="ECO:0000313" key="2">
    <source>
        <dbReference type="Proteomes" id="UP001652660"/>
    </source>
</evidence>
<dbReference type="GeneID" id="140015705"/>
<proteinExistence type="predicted"/>
<keyword evidence="1" id="KW-1133">Transmembrane helix</keyword>
<accession>A0ABM4VYG9</accession>
<dbReference type="PANTHER" id="PTHR35100">
    <property type="entry name" value="FOLD PROTEIN"/>
    <property type="match status" value="1"/>
</dbReference>